<accession>A0A150KP65</accession>
<reference evidence="4 6" key="2">
    <citation type="submission" date="2020-12" db="EMBL/GenBank/DDBJ databases">
        <title>Taxonomic evaluation of the Bacillus sporothermodurans group of bacteria based on whole genome sequences.</title>
        <authorList>
            <person name="Fiedler G."/>
            <person name="Herbstmann A.-D."/>
            <person name="Doll E."/>
            <person name="Wenning M."/>
            <person name="Brinks E."/>
            <person name="Kabisch J."/>
            <person name="Breitenwieser F."/>
            <person name="Lappann M."/>
            <person name="Boehnlein C."/>
            <person name="Franz C."/>
        </authorList>
    </citation>
    <scope>NUCLEOTIDE SEQUENCE [LARGE SCALE GENOMIC DNA]</scope>
    <source>
        <strain evidence="4 6">DSM 10599</strain>
    </source>
</reference>
<feature type="transmembrane region" description="Helical" evidence="2">
    <location>
        <begin position="38"/>
        <end position="57"/>
    </location>
</feature>
<dbReference type="GO" id="GO:0051301">
    <property type="term" value="P:cell division"/>
    <property type="evidence" value="ECO:0007669"/>
    <property type="project" value="InterPro"/>
</dbReference>
<dbReference type="InterPro" id="IPR007060">
    <property type="entry name" value="FtsL/DivIC"/>
</dbReference>
<evidence type="ECO:0000313" key="3">
    <source>
        <dbReference type="EMBL" id="KYD00912.1"/>
    </source>
</evidence>
<dbReference type="Pfam" id="PF04977">
    <property type="entry name" value="DivIC"/>
    <property type="match status" value="1"/>
</dbReference>
<gene>
    <name evidence="3" type="ORF">B4102_3447</name>
    <name evidence="4" type="ORF">JGZ69_07960</name>
</gene>
<dbReference type="EMBL" id="LQYN01000072">
    <property type="protein sequence ID" value="KYD00912.1"/>
    <property type="molecule type" value="Genomic_DNA"/>
</dbReference>
<keyword evidence="2" id="KW-0472">Membrane</keyword>
<dbReference type="STRING" id="46224.B4102_3447"/>
<feature type="coiled-coil region" evidence="1">
    <location>
        <begin position="59"/>
        <end position="97"/>
    </location>
</feature>
<sequence>MGSKSRQKIMTMENTYTKQQEIKERALARKKVLLFRRLSLLLIITVAFSYILISTLISRNDLLKEKKQEKVKLEKTIAKLDKKKSLLKDEVVKLNDDEYIAKLARSEYFLSQDGEIIFNIPEPKEKEEEDELY</sequence>
<evidence type="ECO:0000313" key="5">
    <source>
        <dbReference type="Proteomes" id="UP000075666"/>
    </source>
</evidence>
<reference evidence="3 5" key="1">
    <citation type="submission" date="2016-01" db="EMBL/GenBank/DDBJ databases">
        <title>Genome Sequences of Twelve Sporeforming Bacillus Species Isolated from Foods.</title>
        <authorList>
            <person name="Berendsen E.M."/>
            <person name="Wells-Bennik M.H."/>
            <person name="Krawcyk A.O."/>
            <person name="De Jong A."/>
            <person name="Holsappel S."/>
            <person name="Eijlander R.T."/>
            <person name="Kuipers O.P."/>
        </authorList>
    </citation>
    <scope>NUCLEOTIDE SEQUENCE [LARGE SCALE GENOMIC DNA]</scope>
    <source>
        <strain evidence="3 5">B4102</strain>
    </source>
</reference>
<evidence type="ECO:0000256" key="1">
    <source>
        <dbReference type="SAM" id="Coils"/>
    </source>
</evidence>
<keyword evidence="1" id="KW-0175">Coiled coil</keyword>
<dbReference type="InterPro" id="IPR039076">
    <property type="entry name" value="DivIC"/>
</dbReference>
<keyword evidence="5" id="KW-1185">Reference proteome</keyword>
<dbReference type="OrthoDB" id="2991180at2"/>
<protein>
    <submittedName>
        <fullName evidence="4">Septum formation initiator family protein</fullName>
    </submittedName>
</protein>
<keyword evidence="2" id="KW-1133">Transmembrane helix</keyword>
<keyword evidence="2" id="KW-0812">Transmembrane</keyword>
<dbReference type="Proteomes" id="UP000595512">
    <property type="component" value="Chromosome"/>
</dbReference>
<evidence type="ECO:0000313" key="6">
    <source>
        <dbReference type="Proteomes" id="UP000595512"/>
    </source>
</evidence>
<evidence type="ECO:0000313" key="4">
    <source>
        <dbReference type="EMBL" id="QQX26727.1"/>
    </source>
</evidence>
<dbReference type="PATRIC" id="fig|46224.3.peg.3705"/>
<name>A0A150KP65_9BACI</name>
<dbReference type="AlphaFoldDB" id="A0A150KP65"/>
<dbReference type="KEGG" id="hspo:JGZ69_07960"/>
<dbReference type="PANTHER" id="PTHR40027">
    <property type="entry name" value="CELL DIVISION PROTEIN DIVIC"/>
    <property type="match status" value="1"/>
</dbReference>
<proteinExistence type="predicted"/>
<evidence type="ECO:0000256" key="2">
    <source>
        <dbReference type="SAM" id="Phobius"/>
    </source>
</evidence>
<dbReference type="PANTHER" id="PTHR40027:SF1">
    <property type="entry name" value="CELL DIVISION PROTEIN DIVIC"/>
    <property type="match status" value="1"/>
</dbReference>
<dbReference type="EMBL" id="CP066701">
    <property type="protein sequence ID" value="QQX26727.1"/>
    <property type="molecule type" value="Genomic_DNA"/>
</dbReference>
<dbReference type="Proteomes" id="UP000075666">
    <property type="component" value="Unassembled WGS sequence"/>
</dbReference>
<organism evidence="3 5">
    <name type="scientific">Heyndrickxia sporothermodurans</name>
    <dbReference type="NCBI Taxonomy" id="46224"/>
    <lineage>
        <taxon>Bacteria</taxon>
        <taxon>Bacillati</taxon>
        <taxon>Bacillota</taxon>
        <taxon>Bacilli</taxon>
        <taxon>Bacillales</taxon>
        <taxon>Bacillaceae</taxon>
        <taxon>Heyndrickxia</taxon>
    </lineage>
</organism>
<dbReference type="GeneID" id="62498076"/>
<dbReference type="RefSeq" id="WP_066232912.1">
    <property type="nucleotide sequence ID" value="NZ_JABWTQ010000023.1"/>
</dbReference>